<feature type="compositionally biased region" description="Pro residues" evidence="1">
    <location>
        <begin position="62"/>
        <end position="71"/>
    </location>
</feature>
<dbReference type="EMBL" id="HBUF01242127">
    <property type="protein sequence ID" value="CAG6677291.1"/>
    <property type="molecule type" value="Transcribed_RNA"/>
</dbReference>
<evidence type="ECO:0000313" key="2">
    <source>
        <dbReference type="EMBL" id="CAG6677292.1"/>
    </source>
</evidence>
<organism evidence="2">
    <name type="scientific">Cacopsylla melanoneura</name>
    <dbReference type="NCBI Taxonomy" id="428564"/>
    <lineage>
        <taxon>Eukaryota</taxon>
        <taxon>Metazoa</taxon>
        <taxon>Ecdysozoa</taxon>
        <taxon>Arthropoda</taxon>
        <taxon>Hexapoda</taxon>
        <taxon>Insecta</taxon>
        <taxon>Pterygota</taxon>
        <taxon>Neoptera</taxon>
        <taxon>Paraneoptera</taxon>
        <taxon>Hemiptera</taxon>
        <taxon>Sternorrhyncha</taxon>
        <taxon>Psylloidea</taxon>
        <taxon>Psyllidae</taxon>
        <taxon>Psyllinae</taxon>
        <taxon>Cacopsylla</taxon>
    </lineage>
</organism>
<proteinExistence type="predicted"/>
<feature type="region of interest" description="Disordered" evidence="1">
    <location>
        <begin position="1"/>
        <end position="130"/>
    </location>
</feature>
<dbReference type="EMBL" id="HBUF01242128">
    <property type="protein sequence ID" value="CAG6677292.1"/>
    <property type="molecule type" value="Transcribed_RNA"/>
</dbReference>
<sequence>MKARQKLPKAEDTDNLDTSDTEFPKRKKTTPFSPGSDSSESEMFDKGSMSADKMLKIGKPSLAPPLAPPGPKAQKPESRKDPPSSKNPPEFVRGTPRSRKIAFRQEDSHSSSQVGSTYKYLGSKYEKPIP</sequence>
<name>A0A8D8T3L2_9HEMI</name>
<accession>A0A8D8T3L2</accession>
<evidence type="ECO:0000256" key="1">
    <source>
        <dbReference type="SAM" id="MobiDB-lite"/>
    </source>
</evidence>
<reference evidence="2" key="1">
    <citation type="submission" date="2021-05" db="EMBL/GenBank/DDBJ databases">
        <authorList>
            <person name="Alioto T."/>
            <person name="Alioto T."/>
            <person name="Gomez Garrido J."/>
        </authorList>
    </citation>
    <scope>NUCLEOTIDE SEQUENCE</scope>
</reference>
<feature type="compositionally biased region" description="Basic and acidic residues" evidence="1">
    <location>
        <begin position="74"/>
        <end position="83"/>
    </location>
</feature>
<dbReference type="AlphaFoldDB" id="A0A8D8T3L2"/>
<protein>
    <submittedName>
        <fullName evidence="2">Uncharacterized protein</fullName>
    </submittedName>
</protein>